<gene>
    <name evidence="9" type="ORF">DPMN_134766</name>
</gene>
<reference evidence="9" key="1">
    <citation type="journal article" date="2019" name="bioRxiv">
        <title>The Genome of the Zebra Mussel, Dreissena polymorpha: A Resource for Invasive Species Research.</title>
        <authorList>
            <person name="McCartney M.A."/>
            <person name="Auch B."/>
            <person name="Kono T."/>
            <person name="Mallez S."/>
            <person name="Zhang Y."/>
            <person name="Obille A."/>
            <person name="Becker A."/>
            <person name="Abrahante J.E."/>
            <person name="Garbe J."/>
            <person name="Badalamenti J.P."/>
            <person name="Herman A."/>
            <person name="Mangelson H."/>
            <person name="Liachko I."/>
            <person name="Sullivan S."/>
            <person name="Sone E.D."/>
            <person name="Koren S."/>
            <person name="Silverstein K.A.T."/>
            <person name="Beckman K.B."/>
            <person name="Gohl D.M."/>
        </authorList>
    </citation>
    <scope>NUCLEOTIDE SEQUENCE</scope>
    <source>
        <strain evidence="9">Duluth1</strain>
        <tissue evidence="9">Whole animal</tissue>
    </source>
</reference>
<protein>
    <recommendedName>
        <fullName evidence="8">EXPERA domain-containing protein</fullName>
    </recommendedName>
</protein>
<dbReference type="EMBL" id="JAIWYP010000006">
    <property type="protein sequence ID" value="KAH3806445.1"/>
    <property type="molecule type" value="Genomic_DNA"/>
</dbReference>
<dbReference type="InterPro" id="IPR033118">
    <property type="entry name" value="EXPERA"/>
</dbReference>
<keyword evidence="10" id="KW-1185">Reference proteome</keyword>
<sequence length="238" mass="27197">MDDLKVETVDEESPLISMVTVVSLAATVMYCVVGLVFATVFKARLSREDFWILVWLVYDFLIHLTLEGPFVVISLLGTVRDSSHFSSLVWKEYAKADARWGVSDPTIVSLEILTVTIVQVFVLGTIYGIVQHRPYRHFMQICLCACELYGGWITFCPEWLTGSANLRTDNVLHLWIYLVFFNMLWVVIPLYLLYHSWVAMTAVIDKNGEVVSEKQETTVTTNVTKVYHTRSKDAKKSQ</sequence>
<comment type="subcellular location">
    <subcellularLocation>
        <location evidence="1">Membrane</location>
        <topology evidence="1">Multi-pass membrane protein</topology>
    </subcellularLocation>
</comment>
<feature type="transmembrane region" description="Helical" evidence="7">
    <location>
        <begin position="175"/>
        <end position="194"/>
    </location>
</feature>
<dbReference type="Proteomes" id="UP000828390">
    <property type="component" value="Unassembled WGS sequence"/>
</dbReference>
<keyword evidence="4 6" id="KW-1133">Transmembrane helix</keyword>
<feature type="transmembrane region" description="Helical" evidence="7">
    <location>
        <begin position="15"/>
        <end position="38"/>
    </location>
</feature>
<evidence type="ECO:0000256" key="7">
    <source>
        <dbReference type="SAM" id="Phobius"/>
    </source>
</evidence>
<dbReference type="GO" id="GO:0047750">
    <property type="term" value="F:cholestenol delta-isomerase activity"/>
    <property type="evidence" value="ECO:0007669"/>
    <property type="project" value="InterPro"/>
</dbReference>
<evidence type="ECO:0000313" key="10">
    <source>
        <dbReference type="Proteomes" id="UP000828390"/>
    </source>
</evidence>
<dbReference type="OrthoDB" id="58557at2759"/>
<evidence type="ECO:0000256" key="1">
    <source>
        <dbReference type="ARBA" id="ARBA00004141"/>
    </source>
</evidence>
<evidence type="ECO:0000256" key="3">
    <source>
        <dbReference type="ARBA" id="ARBA00022692"/>
    </source>
</evidence>
<name>A0A9D4G0P5_DREPO</name>
<dbReference type="PANTHER" id="PTHR14207">
    <property type="entry name" value="STEROL ISOMERASE"/>
    <property type="match status" value="1"/>
</dbReference>
<evidence type="ECO:0000313" key="9">
    <source>
        <dbReference type="EMBL" id="KAH3806445.1"/>
    </source>
</evidence>
<comment type="similarity">
    <text evidence="2">Belongs to the EBP family.</text>
</comment>
<dbReference type="Pfam" id="PF05241">
    <property type="entry name" value="EBP"/>
    <property type="match status" value="1"/>
</dbReference>
<evidence type="ECO:0000256" key="4">
    <source>
        <dbReference type="ARBA" id="ARBA00022989"/>
    </source>
</evidence>
<dbReference type="InterPro" id="IPR007905">
    <property type="entry name" value="EBP"/>
</dbReference>
<dbReference type="AlphaFoldDB" id="A0A9D4G0P5"/>
<evidence type="ECO:0000256" key="2">
    <source>
        <dbReference type="ARBA" id="ARBA00008337"/>
    </source>
</evidence>
<accession>A0A9D4G0P5</accession>
<dbReference type="GO" id="GO:0016125">
    <property type="term" value="P:sterol metabolic process"/>
    <property type="evidence" value="ECO:0007669"/>
    <property type="project" value="InterPro"/>
</dbReference>
<dbReference type="PROSITE" id="PS51751">
    <property type="entry name" value="EXPERA"/>
    <property type="match status" value="1"/>
</dbReference>
<evidence type="ECO:0000256" key="6">
    <source>
        <dbReference type="PROSITE-ProRule" id="PRU01087"/>
    </source>
</evidence>
<feature type="transmembrane region" description="Helical" evidence="7">
    <location>
        <begin position="107"/>
        <end position="130"/>
    </location>
</feature>
<comment type="caution">
    <text evidence="9">The sequence shown here is derived from an EMBL/GenBank/DDBJ whole genome shotgun (WGS) entry which is preliminary data.</text>
</comment>
<dbReference type="GO" id="GO:0016020">
    <property type="term" value="C:membrane"/>
    <property type="evidence" value="ECO:0007669"/>
    <property type="project" value="UniProtKB-SubCell"/>
</dbReference>
<feature type="domain" description="EXPERA" evidence="8">
    <location>
        <begin position="48"/>
        <end position="193"/>
    </location>
</feature>
<feature type="transmembrane region" description="Helical" evidence="7">
    <location>
        <begin position="137"/>
        <end position="155"/>
    </location>
</feature>
<evidence type="ECO:0000256" key="5">
    <source>
        <dbReference type="ARBA" id="ARBA00023136"/>
    </source>
</evidence>
<keyword evidence="3 6" id="KW-0812">Transmembrane</keyword>
<keyword evidence="5 6" id="KW-0472">Membrane</keyword>
<dbReference type="PANTHER" id="PTHR14207:SF1">
    <property type="entry name" value="EMOPAMIL-BINDING PROTEIN-LIKE"/>
    <property type="match status" value="1"/>
</dbReference>
<reference evidence="9" key="2">
    <citation type="submission" date="2020-11" db="EMBL/GenBank/DDBJ databases">
        <authorList>
            <person name="McCartney M.A."/>
            <person name="Auch B."/>
            <person name="Kono T."/>
            <person name="Mallez S."/>
            <person name="Becker A."/>
            <person name="Gohl D.M."/>
            <person name="Silverstein K.A.T."/>
            <person name="Koren S."/>
            <person name="Bechman K.B."/>
            <person name="Herman A."/>
            <person name="Abrahante J.E."/>
            <person name="Garbe J."/>
        </authorList>
    </citation>
    <scope>NUCLEOTIDE SEQUENCE</scope>
    <source>
        <strain evidence="9">Duluth1</strain>
        <tissue evidence="9">Whole animal</tissue>
    </source>
</reference>
<dbReference type="GO" id="GO:0005783">
    <property type="term" value="C:endoplasmic reticulum"/>
    <property type="evidence" value="ECO:0007669"/>
    <property type="project" value="TreeGrafter"/>
</dbReference>
<feature type="transmembrane region" description="Helical" evidence="7">
    <location>
        <begin position="50"/>
        <end position="76"/>
    </location>
</feature>
<evidence type="ECO:0000259" key="8">
    <source>
        <dbReference type="PROSITE" id="PS51751"/>
    </source>
</evidence>
<proteinExistence type="inferred from homology"/>
<organism evidence="9 10">
    <name type="scientific">Dreissena polymorpha</name>
    <name type="common">Zebra mussel</name>
    <name type="synonym">Mytilus polymorpha</name>
    <dbReference type="NCBI Taxonomy" id="45954"/>
    <lineage>
        <taxon>Eukaryota</taxon>
        <taxon>Metazoa</taxon>
        <taxon>Spiralia</taxon>
        <taxon>Lophotrochozoa</taxon>
        <taxon>Mollusca</taxon>
        <taxon>Bivalvia</taxon>
        <taxon>Autobranchia</taxon>
        <taxon>Heteroconchia</taxon>
        <taxon>Euheterodonta</taxon>
        <taxon>Imparidentia</taxon>
        <taxon>Neoheterodontei</taxon>
        <taxon>Myida</taxon>
        <taxon>Dreissenoidea</taxon>
        <taxon>Dreissenidae</taxon>
        <taxon>Dreissena</taxon>
    </lineage>
</organism>